<dbReference type="GO" id="GO:0046872">
    <property type="term" value="F:metal ion binding"/>
    <property type="evidence" value="ECO:0007669"/>
    <property type="project" value="InterPro"/>
</dbReference>
<comment type="pathway">
    <text evidence="5 6">Purine metabolism; IMP biosynthesis via de novo pathway; 5-amino-1-(5-phospho-D-ribosyl)imidazole-4-carboxylate from 5-amino-1-(5-phospho-D-ribosyl)imidazole (N5-CAIR route): step 1/2.</text>
</comment>
<evidence type="ECO:0000313" key="9">
    <source>
        <dbReference type="Proteomes" id="UP000626244"/>
    </source>
</evidence>
<dbReference type="GO" id="GO:0005524">
    <property type="term" value="F:ATP binding"/>
    <property type="evidence" value="ECO:0007669"/>
    <property type="project" value="UniProtKB-UniRule"/>
</dbReference>
<sequence length="382" mass="42016">MNKKVILPGQTIGIIGGGQLGRMMALSAKEMGYKIAVLDPTPNSPCGQIADFEITAEYSDLQAISQLAELSDVITYEFENIDVKALEYLEGNSYLPQGSELLKLTRNRLTEKTAIQNLGIQVAPFRLVENEAQFFEAISIIGLPAVLKTTTGGYDGKGQVVIKSEVAFEEALSLIAKQQCILEGWVPFEKELSIIVARNLNGDVNTFPIAENVHFNQILHTSSVPANITESVKNTVDQYAEKIASSFHLVGVLAIELFVTNDGQVFVNELAPRPHNSGHYSMNAGETSQFNQHVRAICNLPLGSTELLKPVVMVNILGEHVEEVLKVMKKDSTLKVHLYGKEESKKGRKMGHINIMAATTEEAMKKVEELGIWKRNPVEVNV</sequence>
<gene>
    <name evidence="5 6 8" type="primary">purK</name>
    <name evidence="8" type="ORF">GCM10007380_39610</name>
</gene>
<dbReference type="HAMAP" id="MF_01928">
    <property type="entry name" value="PurK"/>
    <property type="match status" value="1"/>
</dbReference>
<dbReference type="PANTHER" id="PTHR11609:SF5">
    <property type="entry name" value="PHOSPHORIBOSYLAMINOIMIDAZOLE CARBOXYLASE"/>
    <property type="match status" value="1"/>
</dbReference>
<feature type="binding site" evidence="5">
    <location>
        <begin position="153"/>
        <end position="159"/>
    </location>
    <ligand>
        <name>ATP</name>
        <dbReference type="ChEBI" id="CHEBI:30616"/>
    </ligand>
</feature>
<feature type="domain" description="ATP-grasp" evidence="7">
    <location>
        <begin position="112"/>
        <end position="298"/>
    </location>
</feature>
<dbReference type="Gene3D" id="3.40.50.20">
    <property type="match status" value="1"/>
</dbReference>
<feature type="binding site" evidence="5">
    <location>
        <begin position="183"/>
        <end position="186"/>
    </location>
    <ligand>
        <name>ATP</name>
        <dbReference type="ChEBI" id="CHEBI:30616"/>
    </ligand>
</feature>
<dbReference type="SUPFAM" id="SSF52440">
    <property type="entry name" value="PreATP-grasp domain"/>
    <property type="match status" value="1"/>
</dbReference>
<dbReference type="InterPro" id="IPR005875">
    <property type="entry name" value="PurK"/>
</dbReference>
<dbReference type="FunFam" id="3.30.470.20:FF:000029">
    <property type="entry name" value="N5-carboxyaminoimidazole ribonucleotide synthase"/>
    <property type="match status" value="1"/>
</dbReference>
<dbReference type="FunFam" id="3.40.50.20:FF:000016">
    <property type="entry name" value="N5-carboxyaminoimidazole ribonucleotide synthase"/>
    <property type="match status" value="1"/>
</dbReference>
<dbReference type="InterPro" id="IPR003135">
    <property type="entry name" value="ATP-grasp_carboxylate-amine"/>
</dbReference>
<dbReference type="NCBIfam" id="NF004676">
    <property type="entry name" value="PRK06019.1-2"/>
    <property type="match status" value="1"/>
</dbReference>
<dbReference type="InterPro" id="IPR054350">
    <property type="entry name" value="PurT/PurK_preATP-grasp"/>
</dbReference>
<evidence type="ECO:0000256" key="4">
    <source>
        <dbReference type="ARBA" id="ARBA00022840"/>
    </source>
</evidence>
<dbReference type="NCBIfam" id="NF004679">
    <property type="entry name" value="PRK06019.1-5"/>
    <property type="match status" value="1"/>
</dbReference>
<dbReference type="InterPro" id="IPR011054">
    <property type="entry name" value="Rudment_hybrid_motif"/>
</dbReference>
<dbReference type="SUPFAM" id="SSF51246">
    <property type="entry name" value="Rudiment single hybrid motif"/>
    <property type="match status" value="1"/>
</dbReference>
<organism evidence="8 9">
    <name type="scientific">Gottfriedia solisilvae</name>
    <dbReference type="NCBI Taxonomy" id="1516104"/>
    <lineage>
        <taxon>Bacteria</taxon>
        <taxon>Bacillati</taxon>
        <taxon>Bacillota</taxon>
        <taxon>Bacilli</taxon>
        <taxon>Bacillales</taxon>
        <taxon>Bacillaceae</taxon>
        <taxon>Gottfriedia</taxon>
    </lineage>
</organism>
<dbReference type="GO" id="GO:0034028">
    <property type="term" value="F:5-(carboxyamino)imidazole ribonucleotide synthase activity"/>
    <property type="evidence" value="ECO:0007669"/>
    <property type="project" value="UniProtKB-UniRule"/>
</dbReference>
<dbReference type="NCBIfam" id="TIGR01161">
    <property type="entry name" value="purK"/>
    <property type="match status" value="1"/>
</dbReference>
<dbReference type="Pfam" id="PF17769">
    <property type="entry name" value="PurK_C"/>
    <property type="match status" value="1"/>
</dbReference>
<protein>
    <recommendedName>
        <fullName evidence="5 6">N5-carboxyaminoimidazole ribonucleotide synthase</fullName>
        <shortName evidence="5 6">N5-CAIR synthase</shortName>
        <ecNumber evidence="5 6">6.3.4.18</ecNumber>
    </recommendedName>
    <alternativeName>
        <fullName evidence="5 6">5-(carboxyamino)imidazole ribonucleotide synthetase</fullName>
    </alternativeName>
</protein>
<comment type="caution">
    <text evidence="8">The sequence shown here is derived from an EMBL/GenBank/DDBJ whole genome shotgun (WGS) entry which is preliminary data.</text>
</comment>
<dbReference type="InterPro" id="IPR016185">
    <property type="entry name" value="PreATP-grasp_dom_sf"/>
</dbReference>
<comment type="similarity">
    <text evidence="5 6">Belongs to the PurK/PurT family.</text>
</comment>
<feature type="binding site" evidence="5">
    <location>
        <position position="214"/>
    </location>
    <ligand>
        <name>ATP</name>
        <dbReference type="ChEBI" id="CHEBI:30616"/>
    </ligand>
</feature>
<dbReference type="Pfam" id="PF22660">
    <property type="entry name" value="RS_preATP-grasp-like"/>
    <property type="match status" value="1"/>
</dbReference>
<name>A0A8J3AWA4_9BACI</name>
<reference evidence="9" key="1">
    <citation type="journal article" date="2019" name="Int. J. Syst. Evol. Microbiol.">
        <title>The Global Catalogue of Microorganisms (GCM) 10K type strain sequencing project: providing services to taxonomists for standard genome sequencing and annotation.</title>
        <authorList>
            <consortium name="The Broad Institute Genomics Platform"/>
            <consortium name="The Broad Institute Genome Sequencing Center for Infectious Disease"/>
            <person name="Wu L."/>
            <person name="Ma J."/>
        </authorList>
    </citation>
    <scope>NUCLEOTIDE SEQUENCE [LARGE SCALE GENOMIC DNA]</scope>
    <source>
        <strain evidence="9">CGMCC 1.14993</strain>
    </source>
</reference>
<dbReference type="EC" id="6.3.4.18" evidence="5 6"/>
<keyword evidence="3 5" id="KW-0658">Purine biosynthesis</keyword>
<dbReference type="Proteomes" id="UP000626244">
    <property type="component" value="Unassembled WGS sequence"/>
</dbReference>
<dbReference type="OrthoDB" id="9804625at2"/>
<dbReference type="AlphaFoldDB" id="A0A8J3AWA4"/>
<dbReference type="GO" id="GO:0006189">
    <property type="term" value="P:'de novo' IMP biosynthetic process"/>
    <property type="evidence" value="ECO:0007669"/>
    <property type="project" value="UniProtKB-UniRule"/>
</dbReference>
<dbReference type="RefSeq" id="WP_088001770.1">
    <property type="nucleotide sequence ID" value="NZ_BMHB01000003.1"/>
</dbReference>
<dbReference type="FunFam" id="3.30.1490.20:FF:000015">
    <property type="entry name" value="N5-carboxyaminoimidazole ribonucleotide synthase"/>
    <property type="match status" value="1"/>
</dbReference>
<feature type="binding site" evidence="5">
    <location>
        <position position="148"/>
    </location>
    <ligand>
        <name>ATP</name>
        <dbReference type="ChEBI" id="CHEBI:30616"/>
    </ligand>
</feature>
<evidence type="ECO:0000256" key="5">
    <source>
        <dbReference type="HAMAP-Rule" id="MF_01928"/>
    </source>
</evidence>
<keyword evidence="4 5" id="KW-0067">ATP-binding</keyword>
<evidence type="ECO:0000256" key="2">
    <source>
        <dbReference type="ARBA" id="ARBA00022741"/>
    </source>
</evidence>
<feature type="binding site" evidence="5">
    <location>
        <begin position="268"/>
        <end position="269"/>
    </location>
    <ligand>
        <name>ATP</name>
        <dbReference type="ChEBI" id="CHEBI:30616"/>
    </ligand>
</feature>
<comment type="function">
    <text evidence="6">Catalyzes the ATP-dependent conversion of 5-aminoimidazole ribonucleotide (AIR) and HCO(3)- to N5-carboxyaminoimidazole ribonucleotide (N5-CAIR).</text>
</comment>
<dbReference type="UniPathway" id="UPA00074">
    <property type="reaction ID" value="UER00942"/>
</dbReference>
<dbReference type="PANTHER" id="PTHR11609">
    <property type="entry name" value="PURINE BIOSYNTHESIS PROTEIN 6/7, PUR6/7"/>
    <property type="match status" value="1"/>
</dbReference>
<dbReference type="InterPro" id="IPR011761">
    <property type="entry name" value="ATP-grasp"/>
</dbReference>
<proteinExistence type="inferred from homology"/>
<dbReference type="Pfam" id="PF02222">
    <property type="entry name" value="ATP-grasp"/>
    <property type="match status" value="1"/>
</dbReference>
<dbReference type="Gene3D" id="3.30.470.20">
    <property type="entry name" value="ATP-grasp fold, B domain"/>
    <property type="match status" value="1"/>
</dbReference>
<dbReference type="InterPro" id="IPR040686">
    <property type="entry name" value="PurK_C"/>
</dbReference>
<dbReference type="InterPro" id="IPR013815">
    <property type="entry name" value="ATP_grasp_subdomain_1"/>
</dbReference>
<evidence type="ECO:0000256" key="3">
    <source>
        <dbReference type="ARBA" id="ARBA00022755"/>
    </source>
</evidence>
<evidence type="ECO:0000259" key="7">
    <source>
        <dbReference type="PROSITE" id="PS50975"/>
    </source>
</evidence>
<evidence type="ECO:0000256" key="6">
    <source>
        <dbReference type="RuleBase" id="RU361200"/>
    </source>
</evidence>
<dbReference type="GO" id="GO:0005829">
    <property type="term" value="C:cytosol"/>
    <property type="evidence" value="ECO:0007669"/>
    <property type="project" value="TreeGrafter"/>
</dbReference>
<comment type="function">
    <text evidence="5">Catalyzes the ATP-dependent conversion of 5-aminoimidazole ribonucleotide (AIR) and HCO(3)(-) to N5-carboxyaminoimidazole ribonucleotide (N5-CAIR).</text>
</comment>
<feature type="binding site" evidence="5">
    <location>
        <position position="191"/>
    </location>
    <ligand>
        <name>ATP</name>
        <dbReference type="ChEBI" id="CHEBI:30616"/>
    </ligand>
</feature>
<comment type="subunit">
    <text evidence="5 6">Homodimer.</text>
</comment>
<dbReference type="SUPFAM" id="SSF56059">
    <property type="entry name" value="Glutathione synthetase ATP-binding domain-like"/>
    <property type="match status" value="1"/>
</dbReference>
<keyword evidence="1 5" id="KW-0436">Ligase</keyword>
<comment type="catalytic activity">
    <reaction evidence="5 6">
        <text>5-amino-1-(5-phospho-beta-D-ribosyl)imidazole + hydrogencarbonate + ATP = 5-carboxyamino-1-(5-phospho-D-ribosyl)imidazole + ADP + phosphate + 2 H(+)</text>
        <dbReference type="Rhea" id="RHEA:19317"/>
        <dbReference type="ChEBI" id="CHEBI:15378"/>
        <dbReference type="ChEBI" id="CHEBI:17544"/>
        <dbReference type="ChEBI" id="CHEBI:30616"/>
        <dbReference type="ChEBI" id="CHEBI:43474"/>
        <dbReference type="ChEBI" id="CHEBI:58730"/>
        <dbReference type="ChEBI" id="CHEBI:137981"/>
        <dbReference type="ChEBI" id="CHEBI:456216"/>
        <dbReference type="EC" id="6.3.4.18"/>
    </reaction>
</comment>
<dbReference type="Gene3D" id="3.30.1490.20">
    <property type="entry name" value="ATP-grasp fold, A domain"/>
    <property type="match status" value="1"/>
</dbReference>
<accession>A0A8J3AWA4</accession>
<dbReference type="PROSITE" id="PS50975">
    <property type="entry name" value="ATP_GRASP"/>
    <property type="match status" value="1"/>
</dbReference>
<dbReference type="NCBIfam" id="NF004675">
    <property type="entry name" value="PRK06019.1-1"/>
    <property type="match status" value="1"/>
</dbReference>
<keyword evidence="2 5" id="KW-0547">Nucleotide-binding</keyword>
<evidence type="ECO:0000256" key="1">
    <source>
        <dbReference type="ARBA" id="ARBA00022598"/>
    </source>
</evidence>
<keyword evidence="9" id="KW-1185">Reference proteome</keyword>
<dbReference type="GO" id="GO:0004638">
    <property type="term" value="F:phosphoribosylaminoimidazole carboxylase activity"/>
    <property type="evidence" value="ECO:0007669"/>
    <property type="project" value="InterPro"/>
</dbReference>
<dbReference type="EMBL" id="BMHB01000003">
    <property type="protein sequence ID" value="GGI17771.1"/>
    <property type="molecule type" value="Genomic_DNA"/>
</dbReference>
<evidence type="ECO:0000313" key="8">
    <source>
        <dbReference type="EMBL" id="GGI17771.1"/>
    </source>
</evidence>
<feature type="binding site" evidence="5">
    <location>
        <position position="108"/>
    </location>
    <ligand>
        <name>ATP</name>
        <dbReference type="ChEBI" id="CHEBI:30616"/>
    </ligand>
</feature>